<evidence type="ECO:0000313" key="5">
    <source>
        <dbReference type="EMBL" id="KAH6586884.1"/>
    </source>
</evidence>
<evidence type="ECO:0008006" key="7">
    <source>
        <dbReference type="Google" id="ProtNLM"/>
    </source>
</evidence>
<dbReference type="InterPro" id="IPR016180">
    <property type="entry name" value="Ribosomal_uL16_dom"/>
</dbReference>
<dbReference type="InterPro" id="IPR020798">
    <property type="entry name" value="Ribosomal_uL16_CS"/>
</dbReference>
<evidence type="ECO:0000256" key="4">
    <source>
        <dbReference type="RuleBase" id="RU004413"/>
    </source>
</evidence>
<name>A0ABQ8EUK8_9FUNG</name>
<dbReference type="SUPFAM" id="SSF54686">
    <property type="entry name" value="Ribosomal protein L16p/L10e"/>
    <property type="match status" value="1"/>
</dbReference>
<dbReference type="PRINTS" id="PR00060">
    <property type="entry name" value="RIBOSOMALL16"/>
</dbReference>
<reference evidence="5 6" key="1">
    <citation type="submission" date="2021-02" db="EMBL/GenBank/DDBJ databases">
        <title>Variation within the Batrachochytrium salamandrivorans European outbreak.</title>
        <authorList>
            <person name="Kelly M."/>
            <person name="Pasmans F."/>
            <person name="Shea T.P."/>
            <person name="Munoz J.F."/>
            <person name="Carranza S."/>
            <person name="Cuomo C.A."/>
            <person name="Martel A."/>
        </authorList>
    </citation>
    <scope>NUCLEOTIDE SEQUENCE [LARGE SCALE GENOMIC DNA]</scope>
    <source>
        <strain evidence="5 6">AMFP18/2</strain>
    </source>
</reference>
<evidence type="ECO:0000256" key="3">
    <source>
        <dbReference type="ARBA" id="ARBA00023274"/>
    </source>
</evidence>
<dbReference type="InterPro" id="IPR000114">
    <property type="entry name" value="Ribosomal_uL16_bact-type"/>
</dbReference>
<dbReference type="InterPro" id="IPR047873">
    <property type="entry name" value="Ribosomal_uL16"/>
</dbReference>
<dbReference type="PANTHER" id="PTHR12220:SF13">
    <property type="entry name" value="LARGE RIBOSOMAL SUBUNIT PROTEIN UL16M"/>
    <property type="match status" value="1"/>
</dbReference>
<dbReference type="PROSITE" id="PS00701">
    <property type="entry name" value="RIBOSOMAL_L16_2"/>
    <property type="match status" value="1"/>
</dbReference>
<dbReference type="NCBIfam" id="TIGR01164">
    <property type="entry name" value="rplP_bact"/>
    <property type="match status" value="1"/>
</dbReference>
<dbReference type="InterPro" id="IPR036920">
    <property type="entry name" value="Ribosomal_uL16_sf"/>
</dbReference>
<sequence>MSLGLGGLGRLLQSSCRSSMPLFHNPLSTVSMRATASSTWSASLALPSMSSVSRWPWSATGFAGHCQRRFAVTNLRPKKTKYRKAFKGFFKTRSGGSIRGTTVRMGEYGLQLFEGGRLKDKQLDTVRTMVRRVLKPEKGAKVILRCFPHIPVTAKGAETRMGKGKGMVDYFATWVSEGVIVLEIVGARKEIALKALDVAAQALPLRTRVVMRNPDMIEAPRVLPYFIQKRLKDRQFIEHFHSSDPTTATALNTTSATSVGVASKASVNLSNSILNK</sequence>
<dbReference type="CDD" id="cd01433">
    <property type="entry name" value="Ribosomal_L16_L10e"/>
    <property type="match status" value="1"/>
</dbReference>
<dbReference type="EMBL" id="JAFCIX010000570">
    <property type="protein sequence ID" value="KAH6586884.1"/>
    <property type="molecule type" value="Genomic_DNA"/>
</dbReference>
<evidence type="ECO:0000256" key="2">
    <source>
        <dbReference type="ARBA" id="ARBA00022980"/>
    </source>
</evidence>
<accession>A0ABQ8EUK8</accession>
<dbReference type="Proteomes" id="UP001648503">
    <property type="component" value="Unassembled WGS sequence"/>
</dbReference>
<comment type="caution">
    <text evidence="5">The sequence shown here is derived from an EMBL/GenBank/DDBJ whole genome shotgun (WGS) entry which is preliminary data.</text>
</comment>
<dbReference type="PANTHER" id="PTHR12220">
    <property type="entry name" value="50S/60S RIBOSOMAL PROTEIN L16"/>
    <property type="match status" value="1"/>
</dbReference>
<gene>
    <name evidence="5" type="ORF">BASA50_000248</name>
</gene>
<evidence type="ECO:0000256" key="1">
    <source>
        <dbReference type="ARBA" id="ARBA00008931"/>
    </source>
</evidence>
<protein>
    <recommendedName>
        <fullName evidence="7">Ribosomal protein L16</fullName>
    </recommendedName>
</protein>
<keyword evidence="2 4" id="KW-0689">Ribosomal protein</keyword>
<organism evidence="5 6">
    <name type="scientific">Batrachochytrium salamandrivorans</name>
    <dbReference type="NCBI Taxonomy" id="1357716"/>
    <lineage>
        <taxon>Eukaryota</taxon>
        <taxon>Fungi</taxon>
        <taxon>Fungi incertae sedis</taxon>
        <taxon>Chytridiomycota</taxon>
        <taxon>Chytridiomycota incertae sedis</taxon>
        <taxon>Chytridiomycetes</taxon>
        <taxon>Rhizophydiales</taxon>
        <taxon>Rhizophydiales incertae sedis</taxon>
        <taxon>Batrachochytrium</taxon>
    </lineage>
</organism>
<keyword evidence="3 4" id="KW-0687">Ribonucleoprotein</keyword>
<comment type="similarity">
    <text evidence="1 4">Belongs to the universal ribosomal protein uL16 family.</text>
</comment>
<dbReference type="Gene3D" id="3.90.1170.10">
    <property type="entry name" value="Ribosomal protein L10e/L16"/>
    <property type="match status" value="1"/>
</dbReference>
<evidence type="ECO:0000313" key="6">
    <source>
        <dbReference type="Proteomes" id="UP001648503"/>
    </source>
</evidence>
<dbReference type="Pfam" id="PF00252">
    <property type="entry name" value="Ribosomal_L16"/>
    <property type="match status" value="1"/>
</dbReference>
<proteinExistence type="inferred from homology"/>
<keyword evidence="6" id="KW-1185">Reference proteome</keyword>